<evidence type="ECO:0000313" key="5">
    <source>
        <dbReference type="Proteomes" id="UP000029538"/>
    </source>
</evidence>
<feature type="signal peptide" evidence="3">
    <location>
        <begin position="1"/>
        <end position="21"/>
    </location>
</feature>
<protein>
    <submittedName>
        <fullName evidence="4">D-alanyl-D-alanine carboxypeptidase</fullName>
    </submittedName>
</protein>
<dbReference type="GO" id="GO:0006508">
    <property type="term" value="P:proteolysis"/>
    <property type="evidence" value="ECO:0007669"/>
    <property type="project" value="InterPro"/>
</dbReference>
<dbReference type="GO" id="GO:0000270">
    <property type="term" value="P:peptidoglycan metabolic process"/>
    <property type="evidence" value="ECO:0007669"/>
    <property type="project" value="TreeGrafter"/>
</dbReference>
<gene>
    <name evidence="4" type="ORF">HMPREF0654_02145</name>
</gene>
<keyword evidence="3" id="KW-0732">Signal</keyword>
<dbReference type="PRINTS" id="PR00922">
    <property type="entry name" value="DADACBPTASE3"/>
</dbReference>
<evidence type="ECO:0000256" key="3">
    <source>
        <dbReference type="SAM" id="SignalP"/>
    </source>
</evidence>
<name>A0A096C5L2_9BACT</name>
<dbReference type="NCBIfam" id="TIGR00666">
    <property type="entry name" value="PBP4"/>
    <property type="match status" value="1"/>
</dbReference>
<dbReference type="Pfam" id="PF02113">
    <property type="entry name" value="Peptidase_S13"/>
    <property type="match status" value="2"/>
</dbReference>
<keyword evidence="4" id="KW-0645">Protease</keyword>
<dbReference type="InterPro" id="IPR012338">
    <property type="entry name" value="Beta-lactam/transpept-like"/>
</dbReference>
<sequence>MKLKYLQTPLLITLLALPVKAQVYLDSAEIAHILHKEDPKAIIVDKEEDSDSDEDSDVFVAPFDNDNTKSWQENITARLNGILKSDIVETTQVGLMVWDLTDNKQVYAFNERKHLRPASTMKCVTAITALDRLGCNYNYQTRIFYTGTIDSTQVLNGDIYCVGGMDPMLSNSDLSAIAHAIKDLGVERINGNLYADLSFKDRDDFGKGWCWDDKNPRLIPLSMGRKDCFMGVLRTELRRIGVEHNGVMSEKIVPNNATLITTRTHSIGEVMRRMMKKSDNFYAESMFYQLAAANNGKWNGAKQARNEVNSLIRKIGLSPSNYNIADGSGLSLYNYVSAELELQLLRYAFSKADIYKTLYNTLPIAGVDGTLRKRMRHTPAANNVRAKTGTVMGVSSLAGYLTASNGHRLCFAIIVNGGMSQSPMRNLQNKICVALSQ</sequence>
<dbReference type="InterPro" id="IPR000667">
    <property type="entry name" value="Peptidase_S13"/>
</dbReference>
<dbReference type="Gene3D" id="3.50.80.20">
    <property type="entry name" value="D-Ala-D-Ala carboxypeptidase C, peptidase S13"/>
    <property type="match status" value="1"/>
</dbReference>
<comment type="similarity">
    <text evidence="1">Belongs to the peptidase S13 family.</text>
</comment>
<dbReference type="RefSeq" id="WP_036882388.1">
    <property type="nucleotide sequence ID" value="NZ_JRNR01000007.1"/>
</dbReference>
<keyword evidence="4" id="KW-0121">Carboxypeptidase</keyword>
<keyword evidence="2" id="KW-0378">Hydrolase</keyword>
<dbReference type="PANTHER" id="PTHR30023:SF0">
    <property type="entry name" value="PENICILLIN-SENSITIVE CARBOXYPEPTIDASE A"/>
    <property type="match status" value="1"/>
</dbReference>
<reference evidence="4 5" key="1">
    <citation type="submission" date="2014-07" db="EMBL/GenBank/DDBJ databases">
        <authorList>
            <person name="McCorrison J."/>
            <person name="Sanka R."/>
            <person name="Torralba M."/>
            <person name="Gillis M."/>
            <person name="Haft D.H."/>
            <person name="Methe B."/>
            <person name="Sutton G."/>
            <person name="Nelson K.E."/>
        </authorList>
    </citation>
    <scope>NUCLEOTIDE SEQUENCE [LARGE SCALE GENOMIC DNA]</scope>
    <source>
        <strain evidence="4 5">DNF00882</strain>
    </source>
</reference>
<evidence type="ECO:0000256" key="1">
    <source>
        <dbReference type="ARBA" id="ARBA00006096"/>
    </source>
</evidence>
<evidence type="ECO:0000313" key="4">
    <source>
        <dbReference type="EMBL" id="KGF50232.1"/>
    </source>
</evidence>
<proteinExistence type="inferred from homology"/>
<dbReference type="GO" id="GO:0004185">
    <property type="term" value="F:serine-type carboxypeptidase activity"/>
    <property type="evidence" value="ECO:0007669"/>
    <property type="project" value="InterPro"/>
</dbReference>
<dbReference type="Proteomes" id="UP000029538">
    <property type="component" value="Unassembled WGS sequence"/>
</dbReference>
<evidence type="ECO:0000256" key="2">
    <source>
        <dbReference type="ARBA" id="ARBA00022801"/>
    </source>
</evidence>
<organism evidence="4 5">
    <name type="scientific">Prevotella disiens DNF00882</name>
    <dbReference type="NCBI Taxonomy" id="1401075"/>
    <lineage>
        <taxon>Bacteria</taxon>
        <taxon>Pseudomonadati</taxon>
        <taxon>Bacteroidota</taxon>
        <taxon>Bacteroidia</taxon>
        <taxon>Bacteroidales</taxon>
        <taxon>Prevotellaceae</taxon>
        <taxon>Prevotella</taxon>
    </lineage>
</organism>
<dbReference type="SUPFAM" id="SSF56601">
    <property type="entry name" value="beta-lactamase/transpeptidase-like"/>
    <property type="match status" value="1"/>
</dbReference>
<dbReference type="AlphaFoldDB" id="A0A096C5L2"/>
<dbReference type="Gene3D" id="3.40.710.10">
    <property type="entry name" value="DD-peptidase/beta-lactamase superfamily"/>
    <property type="match status" value="1"/>
</dbReference>
<accession>A0A096C5L2</accession>
<dbReference type="EMBL" id="JRNR01000007">
    <property type="protein sequence ID" value="KGF50232.1"/>
    <property type="molecule type" value="Genomic_DNA"/>
</dbReference>
<dbReference type="PANTHER" id="PTHR30023">
    <property type="entry name" value="D-ALANYL-D-ALANINE CARBOXYPEPTIDASE"/>
    <property type="match status" value="1"/>
</dbReference>
<feature type="chain" id="PRO_5001917627" evidence="3">
    <location>
        <begin position="22"/>
        <end position="437"/>
    </location>
</feature>
<comment type="caution">
    <text evidence="4">The sequence shown here is derived from an EMBL/GenBank/DDBJ whole genome shotgun (WGS) entry which is preliminary data.</text>
</comment>